<dbReference type="CDD" id="cd03586">
    <property type="entry name" value="PolY_Pol_IV_kappa"/>
    <property type="match status" value="1"/>
</dbReference>
<keyword evidence="12" id="KW-0238">DNA-binding</keyword>
<evidence type="ECO:0000256" key="4">
    <source>
        <dbReference type="ARBA" id="ARBA00022695"/>
    </source>
</evidence>
<evidence type="ECO:0000256" key="2">
    <source>
        <dbReference type="ARBA" id="ARBA00022457"/>
    </source>
</evidence>
<dbReference type="InterPro" id="IPR022880">
    <property type="entry name" value="DNApol_IV"/>
</dbReference>
<evidence type="ECO:0000313" key="14">
    <source>
        <dbReference type="EMBL" id="BDU72837.1"/>
    </source>
</evidence>
<keyword evidence="8 12" id="KW-0460">Magnesium</keyword>
<dbReference type="GO" id="GO:0006261">
    <property type="term" value="P:DNA-templated DNA replication"/>
    <property type="evidence" value="ECO:0007669"/>
    <property type="project" value="UniProtKB-UniRule"/>
</dbReference>
<comment type="cofactor">
    <cofactor evidence="12">
        <name>Mg(2+)</name>
        <dbReference type="ChEBI" id="CHEBI:18420"/>
    </cofactor>
    <text evidence="12">Binds 2 magnesium ions per subunit.</text>
</comment>
<dbReference type="GO" id="GO:0009432">
    <property type="term" value="P:SOS response"/>
    <property type="evidence" value="ECO:0007669"/>
    <property type="project" value="TreeGrafter"/>
</dbReference>
<sequence>MLPTDSMDSGPSRRIAHLDMDAYFASVELLRYPELKGLPVVIGGRRSVPGEGFQRLRDYRGRGVVTTCTYPARAFGVRSGMGLMKAAALAPDAILLPGDYETYARVSRAFKAAVAEVAPAIEDRGIDEIYIDLTEVEGTSAELARRLKEAVKAATGLTCSVGITPNKLLSKIASEMQKPDGVTLLGLEDIPARVWPLPASAVNGIGPKAAAKLEALGIRTIGDLAAADPALLLQRFGQSYGAWLSDAAHGRDQRPLTIVREAKSMSRETTFDRDLHPREDRERLTAILLDLCGRLAQDLERKGLAARTVGIKLRFDDFSILSRDVTLGWAVASPDALRDAARDCLRRVTFDRRLRLLGVRAGSLVTPGTGGAPRPLF</sequence>
<comment type="similarity">
    <text evidence="1 12">Belongs to the DNA polymerase type-Y family.</text>
</comment>
<dbReference type="AlphaFoldDB" id="A0AA48GK63"/>
<evidence type="ECO:0000256" key="8">
    <source>
        <dbReference type="ARBA" id="ARBA00022842"/>
    </source>
</evidence>
<dbReference type="PANTHER" id="PTHR11076">
    <property type="entry name" value="DNA REPAIR POLYMERASE UMUC / TRANSFERASE FAMILY MEMBER"/>
    <property type="match status" value="1"/>
</dbReference>
<dbReference type="Gene3D" id="3.30.70.270">
    <property type="match status" value="1"/>
</dbReference>
<dbReference type="Pfam" id="PF11799">
    <property type="entry name" value="IMS_C"/>
    <property type="match status" value="1"/>
</dbReference>
<dbReference type="EMBL" id="AP027080">
    <property type="protein sequence ID" value="BDU72837.1"/>
    <property type="molecule type" value="Genomic_DNA"/>
</dbReference>
<keyword evidence="3 12" id="KW-0808">Transferase</keyword>
<keyword evidence="15" id="KW-1185">Reference proteome</keyword>
<feature type="binding site" evidence="12">
    <location>
        <position position="19"/>
    </location>
    <ligand>
        <name>Mg(2+)</name>
        <dbReference type="ChEBI" id="CHEBI:18420"/>
    </ligand>
</feature>
<dbReference type="Pfam" id="PF14520">
    <property type="entry name" value="HHH_5"/>
    <property type="match status" value="1"/>
</dbReference>
<comment type="catalytic activity">
    <reaction evidence="11 12">
        <text>DNA(n) + a 2'-deoxyribonucleoside 5'-triphosphate = DNA(n+1) + diphosphate</text>
        <dbReference type="Rhea" id="RHEA:22508"/>
        <dbReference type="Rhea" id="RHEA-COMP:17339"/>
        <dbReference type="Rhea" id="RHEA-COMP:17340"/>
        <dbReference type="ChEBI" id="CHEBI:33019"/>
        <dbReference type="ChEBI" id="CHEBI:61560"/>
        <dbReference type="ChEBI" id="CHEBI:173112"/>
        <dbReference type="EC" id="2.7.7.7"/>
    </reaction>
</comment>
<evidence type="ECO:0000256" key="6">
    <source>
        <dbReference type="ARBA" id="ARBA00022723"/>
    </source>
</evidence>
<protein>
    <recommendedName>
        <fullName evidence="12">DNA polymerase IV</fullName>
        <shortName evidence="12">Pol IV</shortName>
        <ecNumber evidence="12">2.7.7.7</ecNumber>
    </recommendedName>
</protein>
<evidence type="ECO:0000256" key="1">
    <source>
        <dbReference type="ARBA" id="ARBA00010945"/>
    </source>
</evidence>
<dbReference type="InterPro" id="IPR050116">
    <property type="entry name" value="DNA_polymerase-Y"/>
</dbReference>
<dbReference type="InterPro" id="IPR043128">
    <property type="entry name" value="Rev_trsase/Diguanyl_cyclase"/>
</dbReference>
<dbReference type="GO" id="GO:0003887">
    <property type="term" value="F:DNA-directed DNA polymerase activity"/>
    <property type="evidence" value="ECO:0007669"/>
    <property type="project" value="UniProtKB-UniRule"/>
</dbReference>
<feature type="binding site" evidence="12">
    <location>
        <position position="127"/>
    </location>
    <ligand>
        <name>Mg(2+)</name>
        <dbReference type="ChEBI" id="CHEBI:18420"/>
    </ligand>
</feature>
<evidence type="ECO:0000259" key="13">
    <source>
        <dbReference type="PROSITE" id="PS50173"/>
    </source>
</evidence>
<keyword evidence="10 12" id="KW-0234">DNA repair</keyword>
<dbReference type="GO" id="GO:0042276">
    <property type="term" value="P:error-prone translesion synthesis"/>
    <property type="evidence" value="ECO:0007669"/>
    <property type="project" value="TreeGrafter"/>
</dbReference>
<dbReference type="SUPFAM" id="SSF100879">
    <property type="entry name" value="Lesion bypass DNA polymerase (Y-family), little finger domain"/>
    <property type="match status" value="1"/>
</dbReference>
<dbReference type="InterPro" id="IPR001126">
    <property type="entry name" value="UmuC"/>
</dbReference>
<evidence type="ECO:0000256" key="7">
    <source>
        <dbReference type="ARBA" id="ARBA00022763"/>
    </source>
</evidence>
<comment type="function">
    <text evidence="12">Poorly processive, error-prone DNA polymerase involved in untargeted mutagenesis. Copies undamaged DNA at stalled replication forks, which arise in vivo from mismatched or misaligned primer ends. These misaligned primers can be extended by PolIV. Exhibits no 3'-5' exonuclease (proofreading) activity. May be involved in translesional synthesis, in conjunction with the beta clamp from PolIII.</text>
</comment>
<feature type="site" description="Substrate discrimination" evidence="12">
    <location>
        <position position="24"/>
    </location>
</feature>
<feature type="active site" evidence="12">
    <location>
        <position position="128"/>
    </location>
</feature>
<dbReference type="Gene3D" id="1.10.150.20">
    <property type="entry name" value="5' to 3' exonuclease, C-terminal subdomain"/>
    <property type="match status" value="1"/>
</dbReference>
<dbReference type="GO" id="GO:0006281">
    <property type="term" value="P:DNA repair"/>
    <property type="evidence" value="ECO:0007669"/>
    <property type="project" value="UniProtKB-UniRule"/>
</dbReference>
<organism evidence="14 15">
    <name type="scientific">Mesoterricola silvestris</name>
    <dbReference type="NCBI Taxonomy" id="2927979"/>
    <lineage>
        <taxon>Bacteria</taxon>
        <taxon>Pseudomonadati</taxon>
        <taxon>Acidobacteriota</taxon>
        <taxon>Holophagae</taxon>
        <taxon>Holophagales</taxon>
        <taxon>Holophagaceae</taxon>
        <taxon>Mesoterricola</taxon>
    </lineage>
</organism>
<dbReference type="KEGG" id="msil:METEAL_20110"/>
<dbReference type="GO" id="GO:0005829">
    <property type="term" value="C:cytosol"/>
    <property type="evidence" value="ECO:0007669"/>
    <property type="project" value="TreeGrafter"/>
</dbReference>
<dbReference type="EC" id="2.7.7.7" evidence="12"/>
<dbReference type="Pfam" id="PF00817">
    <property type="entry name" value="IMS"/>
    <property type="match status" value="1"/>
</dbReference>
<dbReference type="NCBIfam" id="NF002677">
    <property type="entry name" value="PRK02406.1"/>
    <property type="match status" value="1"/>
</dbReference>
<dbReference type="HAMAP" id="MF_01113">
    <property type="entry name" value="DNApol_IV"/>
    <property type="match status" value="1"/>
</dbReference>
<dbReference type="GO" id="GO:0000287">
    <property type="term" value="F:magnesium ion binding"/>
    <property type="evidence" value="ECO:0007669"/>
    <property type="project" value="UniProtKB-UniRule"/>
</dbReference>
<dbReference type="Gene3D" id="3.30.1490.100">
    <property type="entry name" value="DNA polymerase, Y-family, little finger domain"/>
    <property type="match status" value="1"/>
</dbReference>
<dbReference type="PANTHER" id="PTHR11076:SF33">
    <property type="entry name" value="DNA POLYMERASE KAPPA"/>
    <property type="match status" value="1"/>
</dbReference>
<dbReference type="Proteomes" id="UP001238179">
    <property type="component" value="Chromosome"/>
</dbReference>
<evidence type="ECO:0000256" key="12">
    <source>
        <dbReference type="HAMAP-Rule" id="MF_01113"/>
    </source>
</evidence>
<dbReference type="PROSITE" id="PS50173">
    <property type="entry name" value="UMUC"/>
    <property type="match status" value="1"/>
</dbReference>
<evidence type="ECO:0000313" key="15">
    <source>
        <dbReference type="Proteomes" id="UP001238179"/>
    </source>
</evidence>
<keyword evidence="2 12" id="KW-0515">Mutator protein</keyword>
<accession>A0AA48GK63</accession>
<name>A0AA48GK63_9BACT</name>
<evidence type="ECO:0000256" key="10">
    <source>
        <dbReference type="ARBA" id="ARBA00023204"/>
    </source>
</evidence>
<comment type="subunit">
    <text evidence="12">Monomer.</text>
</comment>
<keyword evidence="5 12" id="KW-0235">DNA replication</keyword>
<evidence type="ECO:0000256" key="5">
    <source>
        <dbReference type="ARBA" id="ARBA00022705"/>
    </source>
</evidence>
<evidence type="ECO:0000256" key="11">
    <source>
        <dbReference type="ARBA" id="ARBA00049244"/>
    </source>
</evidence>
<keyword evidence="6 12" id="KW-0479">Metal-binding</keyword>
<keyword evidence="9 12" id="KW-0239">DNA-directed DNA polymerase</keyword>
<comment type="subcellular location">
    <subcellularLocation>
        <location evidence="12">Cytoplasm</location>
    </subcellularLocation>
</comment>
<dbReference type="Gene3D" id="3.40.1170.60">
    <property type="match status" value="1"/>
</dbReference>
<dbReference type="InterPro" id="IPR017961">
    <property type="entry name" value="DNA_pol_Y-fam_little_finger"/>
</dbReference>
<dbReference type="RefSeq" id="WP_316415749.1">
    <property type="nucleotide sequence ID" value="NZ_AP027080.1"/>
</dbReference>
<proteinExistence type="inferred from homology"/>
<gene>
    <name evidence="12 14" type="primary">dinB</name>
    <name evidence="14" type="ORF">METEAL_20110</name>
</gene>
<dbReference type="InterPro" id="IPR043502">
    <property type="entry name" value="DNA/RNA_pol_sf"/>
</dbReference>
<keyword evidence="12" id="KW-0963">Cytoplasm</keyword>
<dbReference type="InterPro" id="IPR036775">
    <property type="entry name" value="DNA_pol_Y-fam_lit_finger_sf"/>
</dbReference>
<dbReference type="SUPFAM" id="SSF56672">
    <property type="entry name" value="DNA/RNA polymerases"/>
    <property type="match status" value="1"/>
</dbReference>
<keyword evidence="7 12" id="KW-0227">DNA damage</keyword>
<reference evidence="15" key="1">
    <citation type="journal article" date="2023" name="Int. J. Syst. Evol. Microbiol.">
        <title>Mesoterricola silvestris gen. nov., sp. nov., Mesoterricola sediminis sp. nov., Geothrix oryzae sp. nov., Geothrix edaphica sp. nov., Geothrix rubra sp. nov., and Geothrix limicola sp. nov., six novel members of Acidobacteriota isolated from soils.</title>
        <authorList>
            <person name="Itoh H."/>
            <person name="Sugisawa Y."/>
            <person name="Mise K."/>
            <person name="Xu Z."/>
            <person name="Kuniyasu M."/>
            <person name="Ushijima N."/>
            <person name="Kawano K."/>
            <person name="Kobayashi E."/>
            <person name="Shiratori Y."/>
            <person name="Masuda Y."/>
            <person name="Senoo K."/>
        </authorList>
    </citation>
    <scope>NUCLEOTIDE SEQUENCE [LARGE SCALE GENOMIC DNA]</scope>
    <source>
        <strain evidence="15">W79</strain>
    </source>
</reference>
<evidence type="ECO:0000256" key="3">
    <source>
        <dbReference type="ARBA" id="ARBA00022679"/>
    </source>
</evidence>
<dbReference type="FunFam" id="3.30.1490.100:FF:000004">
    <property type="entry name" value="DNA polymerase IV"/>
    <property type="match status" value="1"/>
</dbReference>
<keyword evidence="4 12" id="KW-0548">Nucleotidyltransferase</keyword>
<evidence type="ECO:0000256" key="9">
    <source>
        <dbReference type="ARBA" id="ARBA00022932"/>
    </source>
</evidence>
<dbReference type="GO" id="GO:0003684">
    <property type="term" value="F:damaged DNA binding"/>
    <property type="evidence" value="ECO:0007669"/>
    <property type="project" value="InterPro"/>
</dbReference>
<feature type="domain" description="UmuC" evidence="13">
    <location>
        <begin position="15"/>
        <end position="206"/>
    </location>
</feature>